<evidence type="ECO:0000256" key="7">
    <source>
        <dbReference type="ARBA" id="ARBA00023136"/>
    </source>
</evidence>
<feature type="transmembrane region" description="Helical" evidence="9">
    <location>
        <begin position="407"/>
        <end position="428"/>
    </location>
</feature>
<comment type="similarity">
    <text evidence="8">Belongs to the NhaC Na(+)/H(+) (TC 2.A.35) antiporter family.</text>
</comment>
<organism evidence="11 12">
    <name type="scientific">Peptoniphilus porci</name>
    <dbReference type="NCBI Taxonomy" id="2652280"/>
    <lineage>
        <taxon>Bacteria</taxon>
        <taxon>Bacillati</taxon>
        <taxon>Bacillota</taxon>
        <taxon>Tissierellia</taxon>
        <taxon>Tissierellales</taxon>
        <taxon>Peptoniphilaceae</taxon>
        <taxon>Peptoniphilus</taxon>
    </lineage>
</organism>
<evidence type="ECO:0000313" key="11">
    <source>
        <dbReference type="EMBL" id="OLR65415.1"/>
    </source>
</evidence>
<dbReference type="GO" id="GO:0015297">
    <property type="term" value="F:antiporter activity"/>
    <property type="evidence" value="ECO:0007669"/>
    <property type="project" value="UniProtKB-KW"/>
</dbReference>
<dbReference type="GO" id="GO:0005886">
    <property type="term" value="C:plasma membrane"/>
    <property type="evidence" value="ECO:0007669"/>
    <property type="project" value="UniProtKB-SubCell"/>
</dbReference>
<evidence type="ECO:0000313" key="12">
    <source>
        <dbReference type="Proteomes" id="UP000187166"/>
    </source>
</evidence>
<feature type="transmembrane region" description="Helical" evidence="9">
    <location>
        <begin position="12"/>
        <end position="41"/>
    </location>
</feature>
<evidence type="ECO:0000256" key="3">
    <source>
        <dbReference type="ARBA" id="ARBA00022449"/>
    </source>
</evidence>
<feature type="transmembrane region" description="Helical" evidence="9">
    <location>
        <begin position="62"/>
        <end position="87"/>
    </location>
</feature>
<dbReference type="STRING" id="1465756.BIV18_07770"/>
<keyword evidence="3" id="KW-0050">Antiport</keyword>
<evidence type="ECO:0000259" key="10">
    <source>
        <dbReference type="Pfam" id="PF03553"/>
    </source>
</evidence>
<evidence type="ECO:0000256" key="2">
    <source>
        <dbReference type="ARBA" id="ARBA00022448"/>
    </source>
</evidence>
<keyword evidence="7 9" id="KW-0472">Membrane</keyword>
<evidence type="ECO:0000256" key="5">
    <source>
        <dbReference type="ARBA" id="ARBA00022692"/>
    </source>
</evidence>
<gene>
    <name evidence="11" type="ORF">BIV18_07770</name>
</gene>
<feature type="transmembrane region" description="Helical" evidence="9">
    <location>
        <begin position="181"/>
        <end position="199"/>
    </location>
</feature>
<comment type="subcellular location">
    <subcellularLocation>
        <location evidence="1">Cell membrane</location>
        <topology evidence="1">Multi-pass membrane protein</topology>
    </subcellularLocation>
</comment>
<dbReference type="PANTHER" id="PTHR33451">
    <property type="entry name" value="MALATE-2H(+)/NA(+)-LACTATE ANTIPORTER"/>
    <property type="match status" value="1"/>
</dbReference>
<protein>
    <submittedName>
        <fullName evidence="11">Sodium:proton antiporter</fullName>
    </submittedName>
</protein>
<reference evidence="11 12" key="1">
    <citation type="journal article" date="2016" name="Appl. Environ. Microbiol.">
        <title>Function and Phylogeny of Bacterial Butyryl Coenzyme A:Acetate Transferases and Their Diversity in the Proximal Colon of Swine.</title>
        <authorList>
            <person name="Trachsel J."/>
            <person name="Bayles D.O."/>
            <person name="Looft T."/>
            <person name="Levine U.Y."/>
            <person name="Allen H.K."/>
        </authorList>
    </citation>
    <scope>NUCLEOTIDE SEQUENCE [LARGE SCALE GENOMIC DNA]</scope>
    <source>
        <strain evidence="11 12">35-6-1</strain>
    </source>
</reference>
<feature type="transmembrane region" description="Helical" evidence="9">
    <location>
        <begin position="99"/>
        <end position="127"/>
    </location>
</feature>
<name>A0A1U7M166_9FIRM</name>
<evidence type="ECO:0000256" key="8">
    <source>
        <dbReference type="ARBA" id="ARBA00038435"/>
    </source>
</evidence>
<feature type="transmembrane region" description="Helical" evidence="9">
    <location>
        <begin position="291"/>
        <end position="310"/>
    </location>
</feature>
<keyword evidence="5 9" id="KW-0812">Transmembrane</keyword>
<sequence>MFEICILILFMLNLFVAIVFKIQLAFALFLNLMLLSFYAYIKNFSLREISTMIYTGIKSTKTILIVFSLIGMITGIWRLSGTIAYIIYHGTSLINPRFFYVGIFIFNAIISFLTGTSFGTASTAGIISMSISNAMSFNPLISGGAILSGCFFGDRSSPMSTSALLVATLTKTDLYKNLKNMFRTCIIPLVLTILTYQIFNLGIDAKIDNGGINLIKEIFNFNLLLIVPPLSIILLSIFKVDLKINMLISIVLSIFFAAVFQNKSASEIIKALIFGFHINSDAGKLINGGGFISMLKMLLIVGISSGYFGFFKETQLLVGVKKFIKKLFSKFPDMAIMSIMSILISVFSSNQTLSIMLTYEMARESYKDNEKLALDIENTAVMTAAYIPWNIAGRTPLEMFSAPIMSLYFSFYHHYIVLINTLASVIEFRKTRNMRNK</sequence>
<dbReference type="InterPro" id="IPR018461">
    <property type="entry name" value="Na/H_Antiport_NhaC-like_C"/>
</dbReference>
<dbReference type="Pfam" id="PF03553">
    <property type="entry name" value="Na_H_antiporter"/>
    <property type="match status" value="1"/>
</dbReference>
<keyword evidence="2" id="KW-0813">Transport</keyword>
<feature type="transmembrane region" description="Helical" evidence="9">
    <location>
        <begin position="244"/>
        <end position="260"/>
    </location>
</feature>
<dbReference type="Proteomes" id="UP000187166">
    <property type="component" value="Unassembled WGS sequence"/>
</dbReference>
<evidence type="ECO:0000256" key="9">
    <source>
        <dbReference type="SAM" id="Phobius"/>
    </source>
</evidence>
<keyword evidence="6 9" id="KW-1133">Transmembrane helix</keyword>
<dbReference type="AlphaFoldDB" id="A0A1U7M166"/>
<evidence type="ECO:0000256" key="1">
    <source>
        <dbReference type="ARBA" id="ARBA00004651"/>
    </source>
</evidence>
<feature type="transmembrane region" description="Helical" evidence="9">
    <location>
        <begin position="331"/>
        <end position="349"/>
    </location>
</feature>
<proteinExistence type="inferred from homology"/>
<keyword evidence="12" id="KW-1185">Reference proteome</keyword>
<comment type="caution">
    <text evidence="11">The sequence shown here is derived from an EMBL/GenBank/DDBJ whole genome shotgun (WGS) entry which is preliminary data.</text>
</comment>
<dbReference type="PANTHER" id="PTHR33451:SF3">
    <property type="entry name" value="MALATE-2H(+)_NA(+)-LACTATE ANTIPORTER"/>
    <property type="match status" value="1"/>
</dbReference>
<accession>A0A1U7M166</accession>
<evidence type="ECO:0000256" key="6">
    <source>
        <dbReference type="ARBA" id="ARBA00022989"/>
    </source>
</evidence>
<dbReference type="InterPro" id="IPR052180">
    <property type="entry name" value="NhaC_Na-H+_Antiporter"/>
</dbReference>
<keyword evidence="4" id="KW-1003">Cell membrane</keyword>
<dbReference type="EMBL" id="MJIH01000001">
    <property type="protein sequence ID" value="OLR65415.1"/>
    <property type="molecule type" value="Genomic_DNA"/>
</dbReference>
<evidence type="ECO:0000256" key="4">
    <source>
        <dbReference type="ARBA" id="ARBA00022475"/>
    </source>
</evidence>
<feature type="transmembrane region" description="Helical" evidence="9">
    <location>
        <begin position="219"/>
        <end position="237"/>
    </location>
</feature>
<feature type="domain" description="Na+/H+ antiporter NhaC-like C-terminal" evidence="10">
    <location>
        <begin position="149"/>
        <end position="393"/>
    </location>
</feature>